<dbReference type="GO" id="GO:0072344">
    <property type="term" value="P:rescue of stalled ribosome"/>
    <property type="evidence" value="ECO:0007669"/>
    <property type="project" value="TreeGrafter"/>
</dbReference>
<feature type="domain" description="Prokaryotic-type class I peptide chain release factors" evidence="3">
    <location>
        <begin position="31"/>
        <end position="47"/>
    </location>
</feature>
<dbReference type="Proteomes" id="UP000005317">
    <property type="component" value="Unassembled WGS sequence"/>
</dbReference>
<proteinExistence type="inferred from homology"/>
<dbReference type="PROSITE" id="PS00745">
    <property type="entry name" value="RF_PROK_I"/>
    <property type="match status" value="1"/>
</dbReference>
<gene>
    <name evidence="4" type="ORF">Thini_4132</name>
</gene>
<dbReference type="PANTHER" id="PTHR47814:SF1">
    <property type="entry name" value="PEPTIDYL-TRNA HYDROLASE ARFB"/>
    <property type="match status" value="1"/>
</dbReference>
<evidence type="ECO:0000256" key="2">
    <source>
        <dbReference type="SAM" id="MobiDB-lite"/>
    </source>
</evidence>
<dbReference type="RefSeq" id="WP_002710493.1">
    <property type="nucleotide sequence ID" value="NZ_JH651384.1"/>
</dbReference>
<keyword evidence="5" id="KW-1185">Reference proteome</keyword>
<organism evidence="4 5">
    <name type="scientific">Thiothrix nivea (strain ATCC 35100 / DSM 5205 / JP2)</name>
    <dbReference type="NCBI Taxonomy" id="870187"/>
    <lineage>
        <taxon>Bacteria</taxon>
        <taxon>Pseudomonadati</taxon>
        <taxon>Pseudomonadota</taxon>
        <taxon>Gammaproteobacteria</taxon>
        <taxon>Thiotrichales</taxon>
        <taxon>Thiotrichaceae</taxon>
        <taxon>Thiothrix</taxon>
    </lineage>
</organism>
<dbReference type="GO" id="GO:0043022">
    <property type="term" value="F:ribosome binding"/>
    <property type="evidence" value="ECO:0007669"/>
    <property type="project" value="TreeGrafter"/>
</dbReference>
<dbReference type="Pfam" id="PF00472">
    <property type="entry name" value="RF-1"/>
    <property type="match status" value="1"/>
</dbReference>
<dbReference type="GO" id="GO:0004045">
    <property type="term" value="F:peptidyl-tRNA hydrolase activity"/>
    <property type="evidence" value="ECO:0007669"/>
    <property type="project" value="TreeGrafter"/>
</dbReference>
<evidence type="ECO:0000313" key="5">
    <source>
        <dbReference type="Proteomes" id="UP000005317"/>
    </source>
</evidence>
<sequence length="147" mass="16631">MTETRLTGQPARAEAFNIRILPEEIDFQPIRAQGSGGQNVNKVSTAIHLRFDIRASSLPEIWKEKLLAYPDQRISSDGVIIIKAQTHNSQEKNRADALERLRQLIVDATKVQKKRKATRPTRSSQIKRVDSKKKRGTVKAGRGKVDY</sequence>
<dbReference type="InterPro" id="IPR045853">
    <property type="entry name" value="Pep_chain_release_fac_I_sf"/>
</dbReference>
<reference evidence="5" key="1">
    <citation type="journal article" date="2011" name="Stand. Genomic Sci.">
        <title>Genome sequence of the filamentous, gliding Thiothrix nivea neotype strain (JP2(T)).</title>
        <authorList>
            <person name="Lapidus A."/>
            <person name="Nolan M."/>
            <person name="Lucas S."/>
            <person name="Glavina Del Rio T."/>
            <person name="Tice H."/>
            <person name="Cheng J.F."/>
            <person name="Tapia R."/>
            <person name="Han C."/>
            <person name="Goodwin L."/>
            <person name="Pitluck S."/>
            <person name="Liolios K."/>
            <person name="Pagani I."/>
            <person name="Ivanova N."/>
            <person name="Huntemann M."/>
            <person name="Mavromatis K."/>
            <person name="Mikhailova N."/>
            <person name="Pati A."/>
            <person name="Chen A."/>
            <person name="Palaniappan K."/>
            <person name="Land M."/>
            <person name="Brambilla E.M."/>
            <person name="Rohde M."/>
            <person name="Abt B."/>
            <person name="Verbarg S."/>
            <person name="Goker M."/>
            <person name="Bristow J."/>
            <person name="Eisen J.A."/>
            <person name="Markowitz V."/>
            <person name="Hugenholtz P."/>
            <person name="Kyrpides N.C."/>
            <person name="Klenk H.P."/>
            <person name="Woyke T."/>
        </authorList>
    </citation>
    <scope>NUCLEOTIDE SEQUENCE [LARGE SCALE GENOMIC DNA]</scope>
    <source>
        <strain evidence="5">ATCC 35100 / DSM 5205 / JP2</strain>
    </source>
</reference>
<protein>
    <submittedName>
        <fullName evidence="4">Class I peptide chain release factor</fullName>
    </submittedName>
</protein>
<name>A0A656HKJ4_THINJ</name>
<comment type="similarity">
    <text evidence="1">Belongs to the prokaryotic/mitochondrial release factor family.</text>
</comment>
<dbReference type="NCBIfam" id="NF006718">
    <property type="entry name" value="PRK09256.1"/>
    <property type="match status" value="1"/>
</dbReference>
<dbReference type="PANTHER" id="PTHR47814">
    <property type="entry name" value="PEPTIDYL-TRNA HYDROLASE ARFB"/>
    <property type="match status" value="1"/>
</dbReference>
<evidence type="ECO:0000259" key="3">
    <source>
        <dbReference type="PROSITE" id="PS00745"/>
    </source>
</evidence>
<dbReference type="SUPFAM" id="SSF75620">
    <property type="entry name" value="Release factor"/>
    <property type="match status" value="1"/>
</dbReference>
<dbReference type="OrthoDB" id="9815709at2"/>
<dbReference type="Gene3D" id="3.30.160.20">
    <property type="match status" value="1"/>
</dbReference>
<accession>A0A656HKJ4</accession>
<evidence type="ECO:0000313" key="4">
    <source>
        <dbReference type="EMBL" id="EIJ36624.1"/>
    </source>
</evidence>
<dbReference type="AlphaFoldDB" id="A0A656HKJ4"/>
<dbReference type="InterPro" id="IPR000352">
    <property type="entry name" value="Pep_chain_release_fac_I"/>
</dbReference>
<feature type="region of interest" description="Disordered" evidence="2">
    <location>
        <begin position="111"/>
        <end position="147"/>
    </location>
</feature>
<dbReference type="GO" id="GO:0003747">
    <property type="term" value="F:translation release factor activity"/>
    <property type="evidence" value="ECO:0007669"/>
    <property type="project" value="InterPro"/>
</dbReference>
<evidence type="ECO:0000256" key="1">
    <source>
        <dbReference type="ARBA" id="ARBA00010835"/>
    </source>
</evidence>
<dbReference type="EMBL" id="JH651384">
    <property type="protein sequence ID" value="EIJ36624.1"/>
    <property type="molecule type" value="Genomic_DNA"/>
</dbReference>